<reference evidence="3" key="1">
    <citation type="submission" date="2010-06" db="EMBL/GenBank/DDBJ databases">
        <authorList>
            <person name="Jiang H."/>
            <person name="Abraham K."/>
            <person name="Ali S."/>
            <person name="Alsbrooks S.L."/>
            <person name="Anim B.N."/>
            <person name="Anosike U.S."/>
            <person name="Attaway T."/>
            <person name="Bandaranaike D.P."/>
            <person name="Battles P.K."/>
            <person name="Bell S.N."/>
            <person name="Bell A.V."/>
            <person name="Beltran B."/>
            <person name="Bickham C."/>
            <person name="Bustamante Y."/>
            <person name="Caleb T."/>
            <person name="Canada A."/>
            <person name="Cardenas V."/>
            <person name="Carter K."/>
            <person name="Chacko J."/>
            <person name="Chandrabose M.N."/>
            <person name="Chavez D."/>
            <person name="Chavez A."/>
            <person name="Chen L."/>
            <person name="Chu H.-S."/>
            <person name="Claassen K.J."/>
            <person name="Cockrell R."/>
            <person name="Collins M."/>
            <person name="Cooper J.A."/>
            <person name="Cree A."/>
            <person name="Curry S.M."/>
            <person name="Da Y."/>
            <person name="Dao M.D."/>
            <person name="Das B."/>
            <person name="Davila M.-L."/>
            <person name="Davy-Carroll L."/>
            <person name="Denson S."/>
            <person name="Dinh H."/>
            <person name="Ebong V.E."/>
            <person name="Edwards J.R."/>
            <person name="Egan A."/>
            <person name="El-Daye J."/>
            <person name="Escobedo L."/>
            <person name="Fernandez S."/>
            <person name="Fernando P.R."/>
            <person name="Flagg N."/>
            <person name="Forbes L.D."/>
            <person name="Fowler R.G."/>
            <person name="Fu Q."/>
            <person name="Gabisi R.A."/>
            <person name="Ganer J."/>
            <person name="Garbino Pronczuk A."/>
            <person name="Garcia R.M."/>
            <person name="Garner T."/>
            <person name="Garrett T.E."/>
            <person name="Gonzalez D.A."/>
            <person name="Hamid H."/>
            <person name="Hawkins E.S."/>
            <person name="Hirani K."/>
            <person name="Hogues M.E."/>
            <person name="Hollins B."/>
            <person name="Hsiao C.-H."/>
            <person name="Jabil R."/>
            <person name="James M.L."/>
            <person name="Jhangiani S.N."/>
            <person name="Johnson B."/>
            <person name="Johnson Q."/>
            <person name="Joshi V."/>
            <person name="Kalu J.B."/>
            <person name="Kam C."/>
            <person name="Kashfia A."/>
            <person name="Keebler J."/>
            <person name="Kisamo H."/>
            <person name="Kovar C.L."/>
            <person name="Lago L.A."/>
            <person name="Lai C.-Y."/>
            <person name="Laidlaw J."/>
            <person name="Lara F."/>
            <person name="Le T.-K."/>
            <person name="Lee S.L."/>
            <person name="Legall F.H."/>
            <person name="Lemon S.J."/>
            <person name="Lewis L.R."/>
            <person name="Li B."/>
            <person name="Liu Y."/>
            <person name="Liu Y.-S."/>
            <person name="Lopez J."/>
            <person name="Lozado R.J."/>
            <person name="Lu J."/>
            <person name="Madu R.C."/>
            <person name="Maheshwari M."/>
            <person name="Maheshwari R."/>
            <person name="Malloy K."/>
            <person name="Martinez E."/>
            <person name="Mathew T."/>
            <person name="Mercado I.C."/>
            <person name="Mercado C."/>
            <person name="Meyer B."/>
            <person name="Montgomery K."/>
            <person name="Morgan M.B."/>
            <person name="Munidasa M."/>
            <person name="Nazareth L.V."/>
            <person name="Nelson J."/>
            <person name="Ng B.M."/>
            <person name="Nguyen N.B."/>
            <person name="Nguyen P.Q."/>
            <person name="Nguyen T."/>
            <person name="Obregon M."/>
            <person name="Okwuonu G.O."/>
            <person name="Onwere C.G."/>
            <person name="Orozco G."/>
            <person name="Parra A."/>
            <person name="Patel S."/>
            <person name="Patil S."/>
            <person name="Perez A."/>
            <person name="Perez Y."/>
            <person name="Pham C."/>
            <person name="Primus E.L."/>
            <person name="Pu L.-L."/>
            <person name="Puazo M."/>
            <person name="Qin X."/>
            <person name="Quiroz J.B."/>
            <person name="Reese J."/>
            <person name="Richards S."/>
            <person name="Rives C.M."/>
            <person name="Robberts R."/>
            <person name="Ruiz S.J."/>
            <person name="Ruiz M.J."/>
            <person name="Santibanez J."/>
            <person name="Schneider B.W."/>
            <person name="Sisson I."/>
            <person name="Smith M."/>
            <person name="Sodergren E."/>
            <person name="Song X.-Z."/>
            <person name="Song B.B."/>
            <person name="Summersgill H."/>
            <person name="Thelus R."/>
            <person name="Thornton R.D."/>
            <person name="Trejos Z.Y."/>
            <person name="Usmani K."/>
            <person name="Vattathil S."/>
            <person name="Villasana D."/>
            <person name="Walker D.L."/>
            <person name="Wang S."/>
            <person name="Wang K."/>
            <person name="White C.S."/>
            <person name="Williams A.C."/>
            <person name="Williamson J."/>
            <person name="Wilson K."/>
            <person name="Woghiren I.O."/>
            <person name="Woodworth J.R."/>
            <person name="Worley K.C."/>
            <person name="Wright R.A."/>
            <person name="Wu W."/>
            <person name="Young L."/>
            <person name="Zhang L."/>
            <person name="Zhang J."/>
            <person name="Zhu Y."/>
            <person name="Muzny D.M."/>
            <person name="Weinstock G."/>
            <person name="Gibbs R.A."/>
        </authorList>
    </citation>
    <scope>NUCLEOTIDE SEQUENCE [LARGE SCALE GENOMIC DNA]</scope>
    <source>
        <strain evidence="3">LSR1</strain>
    </source>
</reference>
<dbReference type="EnsemblMetazoa" id="XM_029490419.1">
    <property type="protein sequence ID" value="XP_029346279.1"/>
    <property type="gene ID" value="LOC115034242"/>
</dbReference>
<keyword evidence="3" id="KW-1185">Reference proteome</keyword>
<dbReference type="RefSeq" id="XP_029346280.1">
    <property type="nucleotide sequence ID" value="XM_029490420.1"/>
</dbReference>
<protein>
    <submittedName>
        <fullName evidence="2">Uncharacterized protein</fullName>
    </submittedName>
</protein>
<evidence type="ECO:0000313" key="2">
    <source>
        <dbReference type="EnsemblMetazoa" id="XP_029346280.1"/>
    </source>
</evidence>
<evidence type="ECO:0000256" key="1">
    <source>
        <dbReference type="SAM" id="MobiDB-lite"/>
    </source>
</evidence>
<name>A0A8R2NS55_ACYPI</name>
<evidence type="ECO:0000313" key="3">
    <source>
        <dbReference type="Proteomes" id="UP000007819"/>
    </source>
</evidence>
<dbReference type="GeneID" id="115034242"/>
<dbReference type="OrthoDB" id="10430205at2759"/>
<dbReference type="AlphaFoldDB" id="A0A8R2NS55"/>
<proteinExistence type="predicted"/>
<accession>A0A8R2NS55</accession>
<reference evidence="2" key="2">
    <citation type="submission" date="2022-06" db="UniProtKB">
        <authorList>
            <consortium name="EnsemblMetazoa"/>
        </authorList>
    </citation>
    <scope>IDENTIFICATION</scope>
</reference>
<dbReference type="KEGG" id="api:115034242"/>
<dbReference type="EnsemblMetazoa" id="XM_029490420.1">
    <property type="protein sequence ID" value="XP_029346280.1"/>
    <property type="gene ID" value="LOC115034242"/>
</dbReference>
<dbReference type="RefSeq" id="XP_029346279.1">
    <property type="nucleotide sequence ID" value="XM_029490419.1"/>
</dbReference>
<feature type="region of interest" description="Disordered" evidence="1">
    <location>
        <begin position="1"/>
        <end position="28"/>
    </location>
</feature>
<sequence length="219" mass="25237">MSKEYLLPPNSPTSKPQTKPKRNISDIPRRSTILPRRAYAIEFNDHTDNTEEREIRQLLDTVPVVPKLPKIPDISKYLNKGKMLNKSQTISDRRTIIKNYMNECAVTQKIDLMMAGKSTTVDRQEEVKMPQIYYRKQLKGYANAIEPTPMQESWIENIIEKSKTARLKRTRVLASLIDEVKADYIKVLKKLQVDGIVKPIPSPNLPIPEKQLEKPLTTV</sequence>
<organism evidence="2 3">
    <name type="scientific">Acyrthosiphon pisum</name>
    <name type="common">Pea aphid</name>
    <dbReference type="NCBI Taxonomy" id="7029"/>
    <lineage>
        <taxon>Eukaryota</taxon>
        <taxon>Metazoa</taxon>
        <taxon>Ecdysozoa</taxon>
        <taxon>Arthropoda</taxon>
        <taxon>Hexapoda</taxon>
        <taxon>Insecta</taxon>
        <taxon>Pterygota</taxon>
        <taxon>Neoptera</taxon>
        <taxon>Paraneoptera</taxon>
        <taxon>Hemiptera</taxon>
        <taxon>Sternorrhyncha</taxon>
        <taxon>Aphidomorpha</taxon>
        <taxon>Aphidoidea</taxon>
        <taxon>Aphididae</taxon>
        <taxon>Macrosiphini</taxon>
        <taxon>Acyrthosiphon</taxon>
    </lineage>
</organism>
<dbReference type="Proteomes" id="UP000007819">
    <property type="component" value="Chromosome A2"/>
</dbReference>